<dbReference type="EMBL" id="MCGE01000020">
    <property type="protein sequence ID" value="ORZ12023.1"/>
    <property type="molecule type" value="Genomic_DNA"/>
</dbReference>
<reference evidence="2 3" key="1">
    <citation type="submission" date="2016-07" db="EMBL/GenBank/DDBJ databases">
        <title>Pervasive Adenine N6-methylation of Active Genes in Fungi.</title>
        <authorList>
            <consortium name="DOE Joint Genome Institute"/>
            <person name="Mondo S.J."/>
            <person name="Dannebaum R.O."/>
            <person name="Kuo R.C."/>
            <person name="Labutti K."/>
            <person name="Haridas S."/>
            <person name="Kuo A."/>
            <person name="Salamov A."/>
            <person name="Ahrendt S.R."/>
            <person name="Lipzen A."/>
            <person name="Sullivan W."/>
            <person name="Andreopoulos W.B."/>
            <person name="Clum A."/>
            <person name="Lindquist E."/>
            <person name="Daum C."/>
            <person name="Ramamoorthy G.K."/>
            <person name="Gryganskyi A."/>
            <person name="Culley D."/>
            <person name="Magnuson J.K."/>
            <person name="James T.Y."/>
            <person name="O'Malley M.A."/>
            <person name="Stajich J.E."/>
            <person name="Spatafora J.W."/>
            <person name="Visel A."/>
            <person name="Grigoriev I.V."/>
        </authorList>
    </citation>
    <scope>NUCLEOTIDE SEQUENCE [LARGE SCALE GENOMIC DNA]</scope>
    <source>
        <strain evidence="2 3">NRRL 1336</strain>
    </source>
</reference>
<sequence length="366" mass="40961">MFSRFDNMMQHTQTHNKARAAPRRLKGSGGNKTKEKAGSSENSLSDADSPYDHSGLPSPPPSRRGSEHGKLANKARMRRHRQLQRKNYAENDEEDELEYDDSDDQDQLHEDHSVDSDSDSGYHILSHQHQDGGEFGGGGRSIISQQRAMLPKCAPIPLIPSRSTSSTSSSQQHMSYHQQRLSESPMSSSSSTSTTDSSSHNTSRKRPRTAPKVQFHPYPYNENYFLHHHHHSLGYSSHQQEPMAQKRALTWPTLPGTTEKTITRRLSVQDLCNPIECLERSSSSTSCSSSSSPFPSSANNDDNDNNNNDGMYLNKSNDKDNKAEPMQGDTHDKTTLAPVKQEEGIDLTLDEYEAIQGFGRFQNMVD</sequence>
<feature type="region of interest" description="Disordered" evidence="1">
    <location>
        <begin position="155"/>
        <end position="216"/>
    </location>
</feature>
<evidence type="ECO:0000313" key="2">
    <source>
        <dbReference type="EMBL" id="ORZ12023.1"/>
    </source>
</evidence>
<organism evidence="2 3">
    <name type="scientific">Absidia repens</name>
    <dbReference type="NCBI Taxonomy" id="90262"/>
    <lineage>
        <taxon>Eukaryota</taxon>
        <taxon>Fungi</taxon>
        <taxon>Fungi incertae sedis</taxon>
        <taxon>Mucoromycota</taxon>
        <taxon>Mucoromycotina</taxon>
        <taxon>Mucoromycetes</taxon>
        <taxon>Mucorales</taxon>
        <taxon>Cunninghamellaceae</taxon>
        <taxon>Absidia</taxon>
    </lineage>
</organism>
<feature type="compositionally biased region" description="Basic residues" evidence="1">
    <location>
        <begin position="71"/>
        <end position="84"/>
    </location>
</feature>
<feature type="compositionally biased region" description="Acidic residues" evidence="1">
    <location>
        <begin position="90"/>
        <end position="105"/>
    </location>
</feature>
<proteinExistence type="predicted"/>
<evidence type="ECO:0000256" key="1">
    <source>
        <dbReference type="SAM" id="MobiDB-lite"/>
    </source>
</evidence>
<comment type="caution">
    <text evidence="2">The sequence shown here is derived from an EMBL/GenBank/DDBJ whole genome shotgun (WGS) entry which is preliminary data.</text>
</comment>
<protein>
    <submittedName>
        <fullName evidence="2">Uncharacterized protein</fullName>
    </submittedName>
</protein>
<feature type="region of interest" description="Disordered" evidence="1">
    <location>
        <begin position="1"/>
        <end position="140"/>
    </location>
</feature>
<feature type="compositionally biased region" description="Basic and acidic residues" evidence="1">
    <location>
        <begin position="316"/>
        <end position="334"/>
    </location>
</feature>
<accession>A0A1X2I9A5</accession>
<dbReference type="AlphaFoldDB" id="A0A1X2I9A5"/>
<dbReference type="OrthoDB" id="10018191at2759"/>
<name>A0A1X2I9A5_9FUNG</name>
<gene>
    <name evidence="2" type="ORF">BCR42DRAFT_421079</name>
</gene>
<feature type="compositionally biased region" description="Basic residues" evidence="1">
    <location>
        <begin position="14"/>
        <end position="26"/>
    </location>
</feature>
<feature type="compositionally biased region" description="Basic and acidic residues" evidence="1">
    <location>
        <begin position="106"/>
        <end position="115"/>
    </location>
</feature>
<feature type="region of interest" description="Disordered" evidence="1">
    <location>
        <begin position="281"/>
        <end position="341"/>
    </location>
</feature>
<keyword evidence="3" id="KW-1185">Reference proteome</keyword>
<feature type="compositionally biased region" description="Low complexity" evidence="1">
    <location>
        <begin position="161"/>
        <end position="201"/>
    </location>
</feature>
<evidence type="ECO:0000313" key="3">
    <source>
        <dbReference type="Proteomes" id="UP000193560"/>
    </source>
</evidence>
<feature type="compositionally biased region" description="Low complexity" evidence="1">
    <location>
        <begin position="281"/>
        <end position="309"/>
    </location>
</feature>
<dbReference type="STRING" id="90262.A0A1X2I9A5"/>
<dbReference type="Proteomes" id="UP000193560">
    <property type="component" value="Unassembled WGS sequence"/>
</dbReference>